<dbReference type="AlphaFoldDB" id="A0AA49GJ57"/>
<name>A0AA49GJ57_9BACT</name>
<dbReference type="RefSeq" id="WP_322348216.1">
    <property type="nucleotide sequence ID" value="NZ_CP129968.2"/>
</dbReference>
<reference evidence="1" key="1">
    <citation type="submission" date="2023-08" db="EMBL/GenBank/DDBJ databases">
        <title>Comparative genomics and taxonomic characterization of three novel marine species of genus Marivirga.</title>
        <authorList>
            <person name="Muhammad N."/>
            <person name="Kim S.-G."/>
        </authorList>
    </citation>
    <scope>NUCLEOTIDE SEQUENCE</scope>
    <source>
        <strain evidence="1">BKB1-2</strain>
    </source>
</reference>
<dbReference type="Proteomes" id="UP001232019">
    <property type="component" value="Chromosome"/>
</dbReference>
<gene>
    <name evidence="1" type="ORF">QYS47_03440</name>
</gene>
<evidence type="ECO:0000313" key="1">
    <source>
        <dbReference type="EMBL" id="WKK81393.2"/>
    </source>
</evidence>
<proteinExistence type="predicted"/>
<dbReference type="EMBL" id="CP129968">
    <property type="protein sequence ID" value="WKK81393.2"/>
    <property type="molecule type" value="Genomic_DNA"/>
</dbReference>
<organism evidence="1">
    <name type="scientific">Marivirga arenosa</name>
    <dbReference type="NCBI Taxonomy" id="3059076"/>
    <lineage>
        <taxon>Bacteria</taxon>
        <taxon>Pseudomonadati</taxon>
        <taxon>Bacteroidota</taxon>
        <taxon>Cytophagia</taxon>
        <taxon>Cytophagales</taxon>
        <taxon>Marivirgaceae</taxon>
        <taxon>Marivirga</taxon>
    </lineage>
</organism>
<dbReference type="KEGG" id="marp:QYS47_03440"/>
<accession>A0AA49GJ57</accession>
<sequence>MSYFIYGILDIKHTYLFYTVVGGNCIAMNIDFEKLLYTLLVAVIGFFLRDAYNWIKHKFFKGDRPKVTFMYIYRHKRTQGTNPRMYDFEGTLIIENIDKESIYDLNLPIPVNTADVIRYNDQNNPGNIELKSLPPNSPIQIKMYQRVNYLDAGSFPDAAAELLPESFTNPDFILSFKNYRKKKFKLGVETK</sequence>
<protein>
    <submittedName>
        <fullName evidence="1">Uncharacterized protein</fullName>
    </submittedName>
</protein>